<comment type="caution">
    <text evidence="2">The sequence shown here is derived from an EMBL/GenBank/DDBJ whole genome shotgun (WGS) entry which is preliminary data.</text>
</comment>
<feature type="transmembrane region" description="Helical" evidence="1">
    <location>
        <begin position="90"/>
        <end position="109"/>
    </location>
</feature>
<feature type="transmembrane region" description="Helical" evidence="1">
    <location>
        <begin position="129"/>
        <end position="150"/>
    </location>
</feature>
<evidence type="ECO:0000256" key="1">
    <source>
        <dbReference type="SAM" id="Phobius"/>
    </source>
</evidence>
<sequence length="157" mass="17599">MSTGTRPTRPDRSLWAVPEVTVAFLSFVLHYVWEFLQVPTYAGMADLNHWEGIKICTSATVGDVGFALTAFWITALAARSRHWISGPKRWQLGLFVAVGIALTVGFEYYYTEVSLRWTYSDLMPRVPPFGTGLSPLVQWIVVPLLVVSLGRRVLGPR</sequence>
<reference evidence="2" key="1">
    <citation type="submission" date="2023-08" db="EMBL/GenBank/DDBJ databases">
        <authorList>
            <person name="Chen Y."/>
            <person name="Shah S."/>
            <person name="Dougan E. K."/>
            <person name="Thang M."/>
            <person name="Chan C."/>
        </authorList>
    </citation>
    <scope>NUCLEOTIDE SEQUENCE</scope>
</reference>
<organism evidence="2 3">
    <name type="scientific">Effrenium voratum</name>
    <dbReference type="NCBI Taxonomy" id="2562239"/>
    <lineage>
        <taxon>Eukaryota</taxon>
        <taxon>Sar</taxon>
        <taxon>Alveolata</taxon>
        <taxon>Dinophyceae</taxon>
        <taxon>Suessiales</taxon>
        <taxon>Symbiodiniaceae</taxon>
        <taxon>Effrenium</taxon>
    </lineage>
</organism>
<feature type="transmembrane region" description="Helical" evidence="1">
    <location>
        <begin position="12"/>
        <end position="32"/>
    </location>
</feature>
<evidence type="ECO:0000313" key="3">
    <source>
        <dbReference type="Proteomes" id="UP001178507"/>
    </source>
</evidence>
<name>A0AA36N3T5_9DINO</name>
<keyword evidence="1" id="KW-0472">Membrane</keyword>
<dbReference type="Proteomes" id="UP001178507">
    <property type="component" value="Unassembled WGS sequence"/>
</dbReference>
<keyword evidence="1" id="KW-1133">Transmembrane helix</keyword>
<evidence type="ECO:0000313" key="2">
    <source>
        <dbReference type="EMBL" id="CAJ1391328.1"/>
    </source>
</evidence>
<protein>
    <submittedName>
        <fullName evidence="2">Uncharacterized protein</fullName>
    </submittedName>
</protein>
<dbReference type="EMBL" id="CAUJNA010002223">
    <property type="protein sequence ID" value="CAJ1391328.1"/>
    <property type="molecule type" value="Genomic_DNA"/>
</dbReference>
<feature type="transmembrane region" description="Helical" evidence="1">
    <location>
        <begin position="52"/>
        <end position="78"/>
    </location>
</feature>
<proteinExistence type="predicted"/>
<dbReference type="AlphaFoldDB" id="A0AA36N3T5"/>
<keyword evidence="1" id="KW-0812">Transmembrane</keyword>
<accession>A0AA36N3T5</accession>
<keyword evidence="3" id="KW-1185">Reference proteome</keyword>
<gene>
    <name evidence="2" type="ORF">EVOR1521_LOCUS16592</name>
</gene>